<reference evidence="2 3" key="1">
    <citation type="submission" date="2024-06" db="EMBL/GenBank/DDBJ databases">
        <title>The Natural Products Discovery Center: Release of the First 8490 Sequenced Strains for Exploring Actinobacteria Biosynthetic Diversity.</title>
        <authorList>
            <person name="Kalkreuter E."/>
            <person name="Kautsar S.A."/>
            <person name="Yang D."/>
            <person name="Bader C.D."/>
            <person name="Teijaro C.N."/>
            <person name="Fluegel L."/>
            <person name="Davis C.M."/>
            <person name="Simpson J.R."/>
            <person name="Lauterbach L."/>
            <person name="Steele A.D."/>
            <person name="Gui C."/>
            <person name="Meng S."/>
            <person name="Li G."/>
            <person name="Viehrig K."/>
            <person name="Ye F."/>
            <person name="Su P."/>
            <person name="Kiefer A.F."/>
            <person name="Nichols A."/>
            <person name="Cepeda A.J."/>
            <person name="Yan W."/>
            <person name="Fan B."/>
            <person name="Jiang Y."/>
            <person name="Adhikari A."/>
            <person name="Zheng C.-J."/>
            <person name="Schuster L."/>
            <person name="Cowan T.M."/>
            <person name="Smanski M.J."/>
            <person name="Chevrette M.G."/>
            <person name="De Carvalho L.P.S."/>
            <person name="Shen B."/>
        </authorList>
    </citation>
    <scope>NUCLEOTIDE SEQUENCE [LARGE SCALE GENOMIC DNA]</scope>
    <source>
        <strain evidence="2 3">NPDC000837</strain>
    </source>
</reference>
<protein>
    <submittedName>
        <fullName evidence="2">Uncharacterized protein</fullName>
    </submittedName>
</protein>
<evidence type="ECO:0000313" key="2">
    <source>
        <dbReference type="EMBL" id="MER6613898.1"/>
    </source>
</evidence>
<dbReference type="EMBL" id="JBEPBX010000007">
    <property type="protein sequence ID" value="MER6613898.1"/>
    <property type="molecule type" value="Genomic_DNA"/>
</dbReference>
<comment type="caution">
    <text evidence="2">The sequence shown here is derived from an EMBL/GenBank/DDBJ whole genome shotgun (WGS) entry which is preliminary data.</text>
</comment>
<dbReference type="Proteomes" id="UP001445472">
    <property type="component" value="Unassembled WGS sequence"/>
</dbReference>
<sequence length="170" mass="17765">MFAFARPTARFAVAAASVATLMVAAPQASAAEETVGAVQITPEASQETRDFVAANRAEAAAAANVCGSGYSVSKAIPLPQGTDPRERLATLFTYVGQAGGCAILDNNTGRAHSMTLQVCDGYPGTRCDSDSGTFSQYAGPVYTRHQICATVTAKLSTFVNYRSQYAFSCN</sequence>
<evidence type="ECO:0000313" key="3">
    <source>
        <dbReference type="Proteomes" id="UP001445472"/>
    </source>
</evidence>
<proteinExistence type="predicted"/>
<dbReference type="RefSeq" id="WP_351975846.1">
    <property type="nucleotide sequence ID" value="NZ_JBEPBX010000007.1"/>
</dbReference>
<accession>A0ABV1USX4</accession>
<keyword evidence="3" id="KW-1185">Reference proteome</keyword>
<organism evidence="2 3">
    <name type="scientific">Streptomyces xantholiticus</name>
    <dbReference type="NCBI Taxonomy" id="68285"/>
    <lineage>
        <taxon>Bacteria</taxon>
        <taxon>Bacillati</taxon>
        <taxon>Actinomycetota</taxon>
        <taxon>Actinomycetes</taxon>
        <taxon>Kitasatosporales</taxon>
        <taxon>Streptomycetaceae</taxon>
        <taxon>Streptomyces</taxon>
    </lineage>
</organism>
<evidence type="ECO:0000256" key="1">
    <source>
        <dbReference type="SAM" id="SignalP"/>
    </source>
</evidence>
<name>A0ABV1USX4_9ACTN</name>
<feature type="signal peptide" evidence="1">
    <location>
        <begin position="1"/>
        <end position="30"/>
    </location>
</feature>
<feature type="chain" id="PRO_5046199744" evidence="1">
    <location>
        <begin position="31"/>
        <end position="170"/>
    </location>
</feature>
<gene>
    <name evidence="2" type="ORF">ABT276_11015</name>
</gene>
<keyword evidence="1" id="KW-0732">Signal</keyword>